<dbReference type="Proteomes" id="UP001501285">
    <property type="component" value="Unassembled WGS sequence"/>
</dbReference>
<gene>
    <name evidence="2" type="ORF">GCM10009740_23470</name>
</gene>
<dbReference type="EMBL" id="BAAANB010000021">
    <property type="protein sequence ID" value="GAA2032612.1"/>
    <property type="molecule type" value="Genomic_DNA"/>
</dbReference>
<proteinExistence type="predicted"/>
<dbReference type="Gene3D" id="2.160.20.120">
    <property type="match status" value="2"/>
</dbReference>
<sequence length="232" mass="22756">MLVTEAIMRSTRSPIVRVRVLALGLAVTALPACGYGSPGDVEVGAGDVVSRARTVADFTEVQAGGGIQVQLASGPKQVVVTAQPNIVDITRTDVTGARLTLDTSSGFMSTDGIVVKVTVPRLTAVELSGGASASGTVGKADALAVRMSGGARATLSGSAGTLDLQASGGAIPALGDLRTTDAKVDLSGGVVATVDVSGSVTGTASGGVVLTLVRKPVSSTVETSGGAVVNVP</sequence>
<keyword evidence="3" id="KW-1185">Reference proteome</keyword>
<protein>
    <recommendedName>
        <fullName evidence="1">Putative auto-transporter adhesin head GIN domain-containing protein</fullName>
    </recommendedName>
</protein>
<reference evidence="3" key="1">
    <citation type="journal article" date="2019" name="Int. J. Syst. Evol. Microbiol.">
        <title>The Global Catalogue of Microorganisms (GCM) 10K type strain sequencing project: providing services to taxonomists for standard genome sequencing and annotation.</title>
        <authorList>
            <consortium name="The Broad Institute Genomics Platform"/>
            <consortium name="The Broad Institute Genome Sequencing Center for Infectious Disease"/>
            <person name="Wu L."/>
            <person name="Ma J."/>
        </authorList>
    </citation>
    <scope>NUCLEOTIDE SEQUENCE [LARGE SCALE GENOMIC DNA]</scope>
    <source>
        <strain evidence="3">JCM 14283</strain>
    </source>
</reference>
<feature type="domain" description="Putative auto-transporter adhesin head GIN" evidence="1">
    <location>
        <begin position="57"/>
        <end position="212"/>
    </location>
</feature>
<name>A0ABP5FS49_9MICO</name>
<evidence type="ECO:0000313" key="2">
    <source>
        <dbReference type="EMBL" id="GAA2032612.1"/>
    </source>
</evidence>
<accession>A0ABP5FS49</accession>
<organism evidence="2 3">
    <name type="scientific">Terrabacter terrae</name>
    <dbReference type="NCBI Taxonomy" id="318434"/>
    <lineage>
        <taxon>Bacteria</taxon>
        <taxon>Bacillati</taxon>
        <taxon>Actinomycetota</taxon>
        <taxon>Actinomycetes</taxon>
        <taxon>Micrococcales</taxon>
        <taxon>Intrasporangiaceae</taxon>
        <taxon>Terrabacter</taxon>
    </lineage>
</organism>
<dbReference type="Pfam" id="PF10988">
    <property type="entry name" value="DUF2807"/>
    <property type="match status" value="1"/>
</dbReference>
<dbReference type="InterPro" id="IPR021255">
    <property type="entry name" value="DUF2807"/>
</dbReference>
<evidence type="ECO:0000313" key="3">
    <source>
        <dbReference type="Proteomes" id="UP001501285"/>
    </source>
</evidence>
<comment type="caution">
    <text evidence="2">The sequence shown here is derived from an EMBL/GenBank/DDBJ whole genome shotgun (WGS) entry which is preliminary data.</text>
</comment>
<evidence type="ECO:0000259" key="1">
    <source>
        <dbReference type="Pfam" id="PF10988"/>
    </source>
</evidence>